<dbReference type="PROSITE" id="PS50950">
    <property type="entry name" value="ZF_THAP"/>
    <property type="match status" value="1"/>
</dbReference>
<evidence type="ECO:0000313" key="8">
    <source>
        <dbReference type="EMBL" id="RVE63499.1"/>
    </source>
</evidence>
<name>A0A3S2P3N9_ORYJA</name>
<evidence type="ECO:0000259" key="7">
    <source>
        <dbReference type="PROSITE" id="PS50950"/>
    </source>
</evidence>
<dbReference type="InterPro" id="IPR052958">
    <property type="entry name" value="IFN-induced_PKR_regulator"/>
</dbReference>
<evidence type="ECO:0000256" key="6">
    <source>
        <dbReference type="SAM" id="MobiDB-lite"/>
    </source>
</evidence>
<dbReference type="OMA" id="FLNFEGD"/>
<dbReference type="AlphaFoldDB" id="A0A3S2P3N9"/>
<dbReference type="EMBL" id="CM012450">
    <property type="protein sequence ID" value="RVE63499.1"/>
    <property type="molecule type" value="Genomic_DNA"/>
</dbReference>
<proteinExistence type="predicted"/>
<reference evidence="8 9" key="1">
    <citation type="submission" date="2018-11" db="EMBL/GenBank/DDBJ databases">
        <authorList>
            <person name="Lopez-Roques C."/>
            <person name="Donnadieu C."/>
            <person name="Bouchez O."/>
            <person name="Klopp C."/>
            <person name="Cabau C."/>
            <person name="Zahm M."/>
        </authorList>
    </citation>
    <scope>NUCLEOTIDE SEQUENCE [LARGE SCALE GENOMIC DNA]</scope>
    <source>
        <strain evidence="8">RS831</strain>
        <tissue evidence="8">Whole body</tissue>
    </source>
</reference>
<organism evidence="8 9">
    <name type="scientific">Oryzias javanicus</name>
    <name type="common">Javanese ricefish</name>
    <name type="synonym">Aplocheilus javanicus</name>
    <dbReference type="NCBI Taxonomy" id="123683"/>
    <lineage>
        <taxon>Eukaryota</taxon>
        <taxon>Metazoa</taxon>
        <taxon>Chordata</taxon>
        <taxon>Craniata</taxon>
        <taxon>Vertebrata</taxon>
        <taxon>Euteleostomi</taxon>
        <taxon>Actinopterygii</taxon>
        <taxon>Neopterygii</taxon>
        <taxon>Teleostei</taxon>
        <taxon>Neoteleostei</taxon>
        <taxon>Acanthomorphata</taxon>
        <taxon>Ovalentaria</taxon>
        <taxon>Atherinomorphae</taxon>
        <taxon>Beloniformes</taxon>
        <taxon>Adrianichthyidae</taxon>
        <taxon>Oryziinae</taxon>
        <taxon>Oryzias</taxon>
    </lineage>
</organism>
<feature type="domain" description="THAP-type" evidence="7">
    <location>
        <begin position="1"/>
        <end position="84"/>
    </location>
</feature>
<dbReference type="SMART" id="SM00980">
    <property type="entry name" value="THAP"/>
    <property type="match status" value="1"/>
</dbReference>
<keyword evidence="4 5" id="KW-0238">DNA-binding</keyword>
<evidence type="ECO:0000256" key="1">
    <source>
        <dbReference type="ARBA" id="ARBA00022723"/>
    </source>
</evidence>
<dbReference type="SUPFAM" id="SSF57716">
    <property type="entry name" value="Glucocorticoid receptor-like (DNA-binding domain)"/>
    <property type="match status" value="1"/>
</dbReference>
<reference evidence="8 9" key="2">
    <citation type="submission" date="2019-01" db="EMBL/GenBank/DDBJ databases">
        <title>A chromosome length genome reference of the Java medaka (oryzias javanicus).</title>
        <authorList>
            <person name="Herpin A."/>
            <person name="Takehana Y."/>
            <person name="Naruse K."/>
            <person name="Ansai S."/>
            <person name="Kawaguchi M."/>
        </authorList>
    </citation>
    <scope>NUCLEOTIDE SEQUENCE [LARGE SCALE GENOMIC DNA]</scope>
    <source>
        <strain evidence="8">RS831</strain>
        <tissue evidence="8">Whole body</tissue>
    </source>
</reference>
<dbReference type="Pfam" id="PF05485">
    <property type="entry name" value="THAP"/>
    <property type="match status" value="1"/>
</dbReference>
<evidence type="ECO:0000256" key="4">
    <source>
        <dbReference type="ARBA" id="ARBA00023125"/>
    </source>
</evidence>
<evidence type="ECO:0000313" key="9">
    <source>
        <dbReference type="Proteomes" id="UP000283210"/>
    </source>
</evidence>
<dbReference type="InterPro" id="IPR006612">
    <property type="entry name" value="THAP_Znf"/>
</dbReference>
<dbReference type="PANTHER" id="PTHR46289">
    <property type="entry name" value="52 KDA REPRESSOR OF THE INHIBITOR OF THE PROTEIN KINASE-LIKE PROTEIN-RELATED"/>
    <property type="match status" value="1"/>
</dbReference>
<evidence type="ECO:0000256" key="2">
    <source>
        <dbReference type="ARBA" id="ARBA00022771"/>
    </source>
</evidence>
<feature type="compositionally biased region" description="Basic and acidic residues" evidence="6">
    <location>
        <begin position="98"/>
        <end position="111"/>
    </location>
</feature>
<accession>A0A3S2P3N9</accession>
<protein>
    <recommendedName>
        <fullName evidence="7">THAP-type domain-containing protein</fullName>
    </recommendedName>
</protein>
<keyword evidence="2 5" id="KW-0863">Zinc-finger</keyword>
<evidence type="ECO:0000256" key="5">
    <source>
        <dbReference type="PROSITE-ProRule" id="PRU00309"/>
    </source>
</evidence>
<dbReference type="PANTHER" id="PTHR46289:SF13">
    <property type="entry name" value="52 KDA REPRESSOR OF THE INHIBITOR OF THE PROTEIN KINASE-RELATED"/>
    <property type="match status" value="1"/>
</dbReference>
<dbReference type="GO" id="GO:0003677">
    <property type="term" value="F:DNA binding"/>
    <property type="evidence" value="ECO:0007669"/>
    <property type="project" value="UniProtKB-UniRule"/>
</dbReference>
<keyword evidence="3" id="KW-0862">Zinc</keyword>
<keyword evidence="9" id="KW-1185">Reference proteome</keyword>
<dbReference type="GO" id="GO:0008270">
    <property type="term" value="F:zinc ion binding"/>
    <property type="evidence" value="ECO:0007669"/>
    <property type="project" value="UniProtKB-KW"/>
</dbReference>
<dbReference type="SMART" id="SM00692">
    <property type="entry name" value="DM3"/>
    <property type="match status" value="1"/>
</dbReference>
<evidence type="ECO:0000256" key="3">
    <source>
        <dbReference type="ARBA" id="ARBA00022833"/>
    </source>
</evidence>
<feature type="compositionally biased region" description="Polar residues" evidence="6">
    <location>
        <begin position="84"/>
        <end position="96"/>
    </location>
</feature>
<feature type="region of interest" description="Disordered" evidence="6">
    <location>
        <begin position="80"/>
        <end position="118"/>
    </location>
</feature>
<keyword evidence="1" id="KW-0479">Metal-binding</keyword>
<sequence>MLSRCAVLTCPSGKTDSQPVFRFPHDPERSRRWAEKCQREKLTDKSPEQLYRYYRICKKHFETSAFDADGDGTVLKPDAVPTVFDTTTPSSHSNQLKRSKDTTKGNEEEKRGKKKVKTFHAKTVTEEEEPTVLEKDPAVTHLELLLEVLLLFGQQGISPTASAGKTDDDLKSNNFNSFLKHHLHYGEQEQHDESKTVCGSEELNQLIDVCEKHLRGQVMEEVKQNGAFSLITDEPVKIRGEWCLPVFVRYAHQSAGQREKFVGFLNFEGDKDTMADKMLSEITDQWGLNLEQCIGQAHYCLGTHLHQIKMFSEKLKERHPRAIVAFRSTCGLNMSLAKSMSLAGVGLVLSTFEKIESFFCQSPLLLVEFEQVLSMFYPDKDKANELKEVCRGSWTRGDDAFEVALEIIEPLLLCVDSVHDNEDMRWNDQAIHNALEISKAITDFEFIMTLIVLKNVLTVTQAFGKRLRGSSIDAYLAADNLKGVVQTLKEMLDNIDVYNDCWTNEAIALASAMEIPVRVPRSFLRKHLPESRVIQMHKYFKEQLSVPIVNHIISEMTRLFCEDHIKILRCLSLVPTIIEQCKSSQPEEENFQMFSNDIPNAGTLSAELHCWWVKWSKKNKEPSPSSLHETLQLPDVKFFPNMLAVLRFVSILPTLPLEDSCDVAFKRFRIYMENTPDKLKSKSLAFLNISFDAGFDLDSVVDLYMKTYSDKQDES</sequence>
<dbReference type="OrthoDB" id="7683421at2759"/>
<gene>
    <name evidence="8" type="ORF">OJAV_G00136940</name>
</gene>
<dbReference type="Proteomes" id="UP000283210">
    <property type="component" value="Chromosome 14"/>
</dbReference>